<evidence type="ECO:0000256" key="3">
    <source>
        <dbReference type="ARBA" id="ARBA00022502"/>
    </source>
</evidence>
<keyword evidence="9 11" id="KW-0472">Membrane</keyword>
<feature type="transmembrane region" description="Helical" evidence="11">
    <location>
        <begin position="147"/>
        <end position="173"/>
    </location>
</feature>
<evidence type="ECO:0000256" key="2">
    <source>
        <dbReference type="ARBA" id="ARBA00004687"/>
    </source>
</evidence>
<evidence type="ECO:0000256" key="6">
    <source>
        <dbReference type="ARBA" id="ARBA00022692"/>
    </source>
</evidence>
<keyword evidence="13" id="KW-1185">Reference proteome</keyword>
<dbReference type="PANTHER" id="PTHR12468">
    <property type="entry name" value="GPI MANNOSYLTRANSFERASE 2"/>
    <property type="match status" value="1"/>
</dbReference>
<evidence type="ECO:0000256" key="9">
    <source>
        <dbReference type="ARBA" id="ARBA00023136"/>
    </source>
</evidence>
<evidence type="ECO:0008006" key="14">
    <source>
        <dbReference type="Google" id="ProtNLM"/>
    </source>
</evidence>
<evidence type="ECO:0000256" key="8">
    <source>
        <dbReference type="ARBA" id="ARBA00022989"/>
    </source>
</evidence>
<evidence type="ECO:0000256" key="5">
    <source>
        <dbReference type="ARBA" id="ARBA00022679"/>
    </source>
</evidence>
<feature type="transmembrane region" description="Helical" evidence="11">
    <location>
        <begin position="249"/>
        <end position="266"/>
    </location>
</feature>
<keyword evidence="3" id="KW-0337">GPI-anchor biosynthesis</keyword>
<feature type="compositionally biased region" description="Low complexity" evidence="10">
    <location>
        <begin position="12"/>
        <end position="21"/>
    </location>
</feature>
<dbReference type="RefSeq" id="WP_329495727.1">
    <property type="nucleotide sequence ID" value="NZ_CP108460.1"/>
</dbReference>
<keyword evidence="4" id="KW-0328">Glycosyltransferase</keyword>
<sequence length="441" mass="46062">MSATPTGASPEAPVRPGAPVRPAAPPAASTGPRRPADLPEGPSAAPRGAAVRARAGRYGAALGAYAAVKTAGFAVFLGLLAYADDYSGKATGRGGGARPWDVLGSWDGVWYQRIALTGYHPQLIPLHGYPHATLYENSAVFFPLYPWLIRIVCACTGLGTYGAGMLVAVVASFVAAAGIFAVAARIGGVRAGVVAAAVWGLFPGSGVEWAVYSDSLFVALAAWSCHGVITRRWLTAGLLAFTAGLGRPTAAALIAAVSLTALVALVRRTDGFARPLAAVLIAPWGLLGYIGWVGWKVGDPAGYFHLQRGAWNRYFDFGSATAHSLLDVLVGRWHAWQVNPVPDLIAIALLIALPGLVVLLLRTRPPLVLIVYTGLTIVAALASNQIFDNISRYLLPAFPLFIGLGTALRRHSWATLAGLLALPALASGWYAGYALFELGVP</sequence>
<dbReference type="EMBL" id="CP108482">
    <property type="protein sequence ID" value="WUS58215.1"/>
    <property type="molecule type" value="Genomic_DNA"/>
</dbReference>
<organism evidence="12 13">
    <name type="scientific">Kitasatospora herbaricolor</name>
    <dbReference type="NCBI Taxonomy" id="68217"/>
    <lineage>
        <taxon>Bacteria</taxon>
        <taxon>Bacillati</taxon>
        <taxon>Actinomycetota</taxon>
        <taxon>Actinomycetes</taxon>
        <taxon>Kitasatosporales</taxon>
        <taxon>Streptomycetaceae</taxon>
        <taxon>Kitasatospora</taxon>
    </lineage>
</organism>
<keyword evidence="8 11" id="KW-1133">Transmembrane helix</keyword>
<dbReference type="InterPro" id="IPR007315">
    <property type="entry name" value="PIG-V/Gpi18"/>
</dbReference>
<feature type="transmembrane region" description="Helical" evidence="11">
    <location>
        <begin position="368"/>
        <end position="387"/>
    </location>
</feature>
<keyword evidence="6 11" id="KW-0812">Transmembrane</keyword>
<accession>A0ABZ1WBZ2</accession>
<protein>
    <recommendedName>
        <fullName evidence="14">Dolichyl-phosphate-mannose-protein mannosyltransferase</fullName>
    </recommendedName>
</protein>
<dbReference type="Proteomes" id="UP001432014">
    <property type="component" value="Chromosome"/>
</dbReference>
<evidence type="ECO:0000256" key="1">
    <source>
        <dbReference type="ARBA" id="ARBA00004477"/>
    </source>
</evidence>
<feature type="region of interest" description="Disordered" evidence="10">
    <location>
        <begin position="1"/>
        <end position="47"/>
    </location>
</feature>
<reference evidence="12 13" key="1">
    <citation type="submission" date="2022-10" db="EMBL/GenBank/DDBJ databases">
        <title>The complete genomes of actinobacterial strains from the NBC collection.</title>
        <authorList>
            <person name="Joergensen T.S."/>
            <person name="Alvarez Arevalo M."/>
            <person name="Sterndorff E.B."/>
            <person name="Faurdal D."/>
            <person name="Vuksanovic O."/>
            <person name="Mourched A.-S."/>
            <person name="Charusanti P."/>
            <person name="Shaw S."/>
            <person name="Blin K."/>
            <person name="Weber T."/>
        </authorList>
    </citation>
    <scope>NUCLEOTIDE SEQUENCE [LARGE SCALE GENOMIC DNA]</scope>
    <source>
        <strain evidence="12 13">NBC_01247</strain>
    </source>
</reference>
<evidence type="ECO:0000313" key="13">
    <source>
        <dbReference type="Proteomes" id="UP001432014"/>
    </source>
</evidence>
<evidence type="ECO:0000256" key="10">
    <source>
        <dbReference type="SAM" id="MobiDB-lite"/>
    </source>
</evidence>
<comment type="pathway">
    <text evidence="2">Glycolipid biosynthesis; glycosylphosphatidylinositol-anchor biosynthesis.</text>
</comment>
<feature type="transmembrane region" description="Helical" evidence="11">
    <location>
        <begin position="278"/>
        <end position="295"/>
    </location>
</feature>
<feature type="transmembrane region" description="Helical" evidence="11">
    <location>
        <begin position="179"/>
        <end position="202"/>
    </location>
</feature>
<evidence type="ECO:0000313" key="12">
    <source>
        <dbReference type="EMBL" id="WUS58215.1"/>
    </source>
</evidence>
<feature type="transmembrane region" description="Helical" evidence="11">
    <location>
        <begin position="62"/>
        <end position="83"/>
    </location>
</feature>
<comment type="subcellular location">
    <subcellularLocation>
        <location evidence="1">Endoplasmic reticulum membrane</location>
        <topology evidence="1">Multi-pass membrane protein</topology>
    </subcellularLocation>
</comment>
<evidence type="ECO:0000256" key="7">
    <source>
        <dbReference type="ARBA" id="ARBA00022824"/>
    </source>
</evidence>
<keyword evidence="5" id="KW-0808">Transferase</keyword>
<gene>
    <name evidence="12" type="ORF">OG469_23480</name>
</gene>
<keyword evidence="7" id="KW-0256">Endoplasmic reticulum</keyword>
<proteinExistence type="predicted"/>
<feature type="transmembrane region" description="Helical" evidence="11">
    <location>
        <begin position="344"/>
        <end position="361"/>
    </location>
</feature>
<feature type="transmembrane region" description="Helical" evidence="11">
    <location>
        <begin position="416"/>
        <end position="436"/>
    </location>
</feature>
<evidence type="ECO:0000256" key="4">
    <source>
        <dbReference type="ARBA" id="ARBA00022676"/>
    </source>
</evidence>
<evidence type="ECO:0000256" key="11">
    <source>
        <dbReference type="SAM" id="Phobius"/>
    </source>
</evidence>
<name>A0ABZ1WBZ2_9ACTN</name>
<dbReference type="PANTHER" id="PTHR12468:SF2">
    <property type="entry name" value="GPI MANNOSYLTRANSFERASE 2"/>
    <property type="match status" value="1"/>
</dbReference>